<gene>
    <name evidence="1" type="ORF">EPIR_0010</name>
</gene>
<sequence length="31" mass="3486">MIMSQVFQINEVKNIRIRFYSAGGSAMPPAE</sequence>
<dbReference type="EMBL" id="CAHS01000001">
    <property type="protein sequence ID" value="CCG85375.1"/>
    <property type="molecule type" value="Genomic_DNA"/>
</dbReference>
<evidence type="ECO:0000313" key="2">
    <source>
        <dbReference type="Proteomes" id="UP000018217"/>
    </source>
</evidence>
<reference evidence="1 2" key="1">
    <citation type="journal article" date="2013" name="Syst. Appl. Microbiol.">
        <title>Phylogenetic position and virulence apparatus of the pear flower necrosis pathogen Erwinia piriflorinigrans CFBP 5888T as assessed by comparative genomics.</title>
        <authorList>
            <person name="Smits T.H."/>
            <person name="Rezzonico F."/>
            <person name="Lopez M.M."/>
            <person name="Blom J."/>
            <person name="Goesmann A."/>
            <person name="Frey J.E."/>
            <person name="Duffy B."/>
        </authorList>
    </citation>
    <scope>NUCLEOTIDE SEQUENCE [LARGE SCALE GENOMIC DNA]</scope>
    <source>
        <strain evidence="2">CFBP5888</strain>
    </source>
</reference>
<comment type="caution">
    <text evidence="1">The sequence shown here is derived from an EMBL/GenBank/DDBJ whole genome shotgun (WGS) entry which is preliminary data.</text>
</comment>
<name>V5Z2M2_9GAMM</name>
<protein>
    <submittedName>
        <fullName evidence="1">Uncharacterized protein</fullName>
    </submittedName>
</protein>
<dbReference type="AlphaFoldDB" id="V5Z2M2"/>
<proteinExistence type="predicted"/>
<accession>V5Z2M2</accession>
<evidence type="ECO:0000313" key="1">
    <source>
        <dbReference type="EMBL" id="CCG85375.1"/>
    </source>
</evidence>
<keyword evidence="2" id="KW-1185">Reference proteome</keyword>
<dbReference type="Proteomes" id="UP000018217">
    <property type="component" value="Unassembled WGS sequence"/>
</dbReference>
<organism evidence="1 2">
    <name type="scientific">Erwinia piriflorinigrans CFBP 5888</name>
    <dbReference type="NCBI Taxonomy" id="1161919"/>
    <lineage>
        <taxon>Bacteria</taxon>
        <taxon>Pseudomonadati</taxon>
        <taxon>Pseudomonadota</taxon>
        <taxon>Gammaproteobacteria</taxon>
        <taxon>Enterobacterales</taxon>
        <taxon>Erwiniaceae</taxon>
        <taxon>Erwinia</taxon>
    </lineage>
</organism>